<evidence type="ECO:0000313" key="2">
    <source>
        <dbReference type="EMBL" id="KAK6190833.1"/>
    </source>
</evidence>
<keyword evidence="3" id="KW-1185">Reference proteome</keyword>
<keyword evidence="1" id="KW-0732">Signal</keyword>
<name>A0AAN8PZD9_PATCE</name>
<dbReference type="Proteomes" id="UP001347796">
    <property type="component" value="Unassembled WGS sequence"/>
</dbReference>
<dbReference type="EMBL" id="JAZGQO010000002">
    <property type="protein sequence ID" value="KAK6190833.1"/>
    <property type="molecule type" value="Genomic_DNA"/>
</dbReference>
<feature type="chain" id="PRO_5042974934" description="Secreted protein" evidence="1">
    <location>
        <begin position="21"/>
        <end position="74"/>
    </location>
</feature>
<feature type="signal peptide" evidence="1">
    <location>
        <begin position="1"/>
        <end position="20"/>
    </location>
</feature>
<comment type="caution">
    <text evidence="2">The sequence shown here is derived from an EMBL/GenBank/DDBJ whole genome shotgun (WGS) entry which is preliminary data.</text>
</comment>
<accession>A0AAN8PZD9</accession>
<protein>
    <recommendedName>
        <fullName evidence="4">Secreted protein</fullName>
    </recommendedName>
</protein>
<evidence type="ECO:0000256" key="1">
    <source>
        <dbReference type="SAM" id="SignalP"/>
    </source>
</evidence>
<proteinExistence type="predicted"/>
<evidence type="ECO:0000313" key="3">
    <source>
        <dbReference type="Proteomes" id="UP001347796"/>
    </source>
</evidence>
<evidence type="ECO:0008006" key="4">
    <source>
        <dbReference type="Google" id="ProtNLM"/>
    </source>
</evidence>
<gene>
    <name evidence="2" type="ORF">SNE40_002611</name>
</gene>
<sequence>MNRYDLMIVFILLSDIYVDGLQGIVKTLPVISRQEANSFMPPCPPFIRKRFYKYKHRTTNSVDPANVSQRSIQQ</sequence>
<organism evidence="2 3">
    <name type="scientific">Patella caerulea</name>
    <name type="common">Rayed Mediterranean limpet</name>
    <dbReference type="NCBI Taxonomy" id="87958"/>
    <lineage>
        <taxon>Eukaryota</taxon>
        <taxon>Metazoa</taxon>
        <taxon>Spiralia</taxon>
        <taxon>Lophotrochozoa</taxon>
        <taxon>Mollusca</taxon>
        <taxon>Gastropoda</taxon>
        <taxon>Patellogastropoda</taxon>
        <taxon>Patelloidea</taxon>
        <taxon>Patellidae</taxon>
        <taxon>Patella</taxon>
    </lineage>
</organism>
<dbReference type="AlphaFoldDB" id="A0AAN8PZD9"/>
<reference evidence="2 3" key="1">
    <citation type="submission" date="2024-01" db="EMBL/GenBank/DDBJ databases">
        <title>The genome of the rayed Mediterranean limpet Patella caerulea (Linnaeus, 1758).</title>
        <authorList>
            <person name="Anh-Thu Weber A."/>
            <person name="Halstead-Nussloch G."/>
        </authorList>
    </citation>
    <scope>NUCLEOTIDE SEQUENCE [LARGE SCALE GENOMIC DNA]</scope>
    <source>
        <strain evidence="2">AATW-2023a</strain>
        <tissue evidence="2">Whole specimen</tissue>
    </source>
</reference>